<dbReference type="SUPFAM" id="SSF57850">
    <property type="entry name" value="RING/U-box"/>
    <property type="match status" value="1"/>
</dbReference>
<dbReference type="OrthoDB" id="5330228at2759"/>
<dbReference type="InterPro" id="IPR059033">
    <property type="entry name" value="C144_05_dom"/>
</dbReference>
<evidence type="ECO:0000256" key="5">
    <source>
        <dbReference type="SAM" id="MobiDB-lite"/>
    </source>
</evidence>
<keyword evidence="3" id="KW-0067">ATP-binding</keyword>
<dbReference type="Gene3D" id="3.40.50.300">
    <property type="entry name" value="P-loop containing nucleotide triphosphate hydrolases"/>
    <property type="match status" value="1"/>
</dbReference>
<dbReference type="SUPFAM" id="SSF52540">
    <property type="entry name" value="P-loop containing nucleoside triphosphate hydrolases"/>
    <property type="match status" value="2"/>
</dbReference>
<gene>
    <name evidence="7" type="ORF">EHS25_001612</name>
</gene>
<dbReference type="GO" id="GO:0006974">
    <property type="term" value="P:DNA damage response"/>
    <property type="evidence" value="ECO:0007669"/>
    <property type="project" value="TreeGrafter"/>
</dbReference>
<dbReference type="EMBL" id="RSCD01000011">
    <property type="protein sequence ID" value="RSH90278.1"/>
    <property type="molecule type" value="Genomic_DNA"/>
</dbReference>
<feature type="compositionally biased region" description="Polar residues" evidence="5">
    <location>
        <begin position="464"/>
        <end position="481"/>
    </location>
</feature>
<dbReference type="InterPro" id="IPR001650">
    <property type="entry name" value="Helicase_C-like"/>
</dbReference>
<keyword evidence="4" id="KW-0862">Zinc</keyword>
<feature type="domain" description="RING-type" evidence="6">
    <location>
        <begin position="1356"/>
        <end position="1398"/>
    </location>
</feature>
<dbReference type="InterPro" id="IPR027417">
    <property type="entry name" value="P-loop_NTPase"/>
</dbReference>
<name>A0A427YGR1_9TREE</name>
<dbReference type="GO" id="GO:0000209">
    <property type="term" value="P:protein polyubiquitination"/>
    <property type="evidence" value="ECO:0007669"/>
    <property type="project" value="TreeGrafter"/>
</dbReference>
<dbReference type="GO" id="GO:0005634">
    <property type="term" value="C:nucleus"/>
    <property type="evidence" value="ECO:0007669"/>
    <property type="project" value="TreeGrafter"/>
</dbReference>
<keyword evidence="2" id="KW-0378">Hydrolase</keyword>
<dbReference type="STRING" id="1890683.A0A427YGR1"/>
<dbReference type="Gene3D" id="3.40.50.10810">
    <property type="entry name" value="Tandem AAA-ATPase domain"/>
    <property type="match status" value="2"/>
</dbReference>
<dbReference type="Pfam" id="PF26021">
    <property type="entry name" value="Ferritin_C144_05"/>
    <property type="match status" value="1"/>
</dbReference>
<dbReference type="GO" id="GO:0008270">
    <property type="term" value="F:zinc ion binding"/>
    <property type="evidence" value="ECO:0007669"/>
    <property type="project" value="UniProtKB-KW"/>
</dbReference>
<feature type="region of interest" description="Disordered" evidence="5">
    <location>
        <begin position="464"/>
        <end position="484"/>
    </location>
</feature>
<feature type="region of interest" description="Disordered" evidence="5">
    <location>
        <begin position="1422"/>
        <end position="1457"/>
    </location>
</feature>
<dbReference type="GO" id="GO:0005524">
    <property type="term" value="F:ATP binding"/>
    <property type="evidence" value="ECO:0007669"/>
    <property type="project" value="InterPro"/>
</dbReference>
<organism evidence="7 8">
    <name type="scientific">Saitozyma podzolica</name>
    <dbReference type="NCBI Taxonomy" id="1890683"/>
    <lineage>
        <taxon>Eukaryota</taxon>
        <taxon>Fungi</taxon>
        <taxon>Dikarya</taxon>
        <taxon>Basidiomycota</taxon>
        <taxon>Agaricomycotina</taxon>
        <taxon>Tremellomycetes</taxon>
        <taxon>Tremellales</taxon>
        <taxon>Trimorphomycetaceae</taxon>
        <taxon>Saitozyma</taxon>
    </lineage>
</organism>
<dbReference type="PANTHER" id="PTHR45865:SF1">
    <property type="entry name" value="E3 UBIQUITIN-PROTEIN LIGASE SHPRH"/>
    <property type="match status" value="1"/>
</dbReference>
<keyword evidence="1" id="KW-0547">Nucleotide-binding</keyword>
<comment type="caution">
    <text evidence="7">The sequence shown here is derived from an EMBL/GenBank/DDBJ whole genome shotgun (WGS) entry which is preliminary data.</text>
</comment>
<feature type="compositionally biased region" description="Acidic residues" evidence="5">
    <location>
        <begin position="624"/>
        <end position="636"/>
    </location>
</feature>
<dbReference type="InterPro" id="IPR014001">
    <property type="entry name" value="Helicase_ATP-bd"/>
</dbReference>
<protein>
    <recommendedName>
        <fullName evidence="6">RING-type domain-containing protein</fullName>
    </recommendedName>
</protein>
<dbReference type="SMART" id="SM00487">
    <property type="entry name" value="DEXDc"/>
    <property type="match status" value="1"/>
</dbReference>
<dbReference type="Proteomes" id="UP000279259">
    <property type="component" value="Unassembled WGS sequence"/>
</dbReference>
<dbReference type="GO" id="GO:0061630">
    <property type="term" value="F:ubiquitin protein ligase activity"/>
    <property type="evidence" value="ECO:0007669"/>
    <property type="project" value="TreeGrafter"/>
</dbReference>
<dbReference type="Pfam" id="PF13920">
    <property type="entry name" value="zf-C3HC4_3"/>
    <property type="match status" value="1"/>
</dbReference>
<accession>A0A427YGR1</accession>
<dbReference type="Gene3D" id="3.30.40.10">
    <property type="entry name" value="Zinc/RING finger domain, C3HC4 (zinc finger)"/>
    <property type="match status" value="1"/>
</dbReference>
<dbReference type="GO" id="GO:0016787">
    <property type="term" value="F:hydrolase activity"/>
    <property type="evidence" value="ECO:0007669"/>
    <property type="project" value="UniProtKB-KW"/>
</dbReference>
<dbReference type="InterPro" id="IPR001841">
    <property type="entry name" value="Znf_RING"/>
</dbReference>
<evidence type="ECO:0000313" key="7">
    <source>
        <dbReference type="EMBL" id="RSH90278.1"/>
    </source>
</evidence>
<dbReference type="PANTHER" id="PTHR45865">
    <property type="entry name" value="E3 UBIQUITIN-PROTEIN LIGASE SHPRH FAMILY MEMBER"/>
    <property type="match status" value="1"/>
</dbReference>
<evidence type="ECO:0000313" key="8">
    <source>
        <dbReference type="Proteomes" id="UP000279259"/>
    </source>
</evidence>
<dbReference type="InterPro" id="IPR038718">
    <property type="entry name" value="SNF2-like_sf"/>
</dbReference>
<dbReference type="InterPro" id="IPR013083">
    <property type="entry name" value="Znf_RING/FYVE/PHD"/>
</dbReference>
<keyword evidence="8" id="KW-1185">Reference proteome</keyword>
<evidence type="ECO:0000256" key="1">
    <source>
        <dbReference type="ARBA" id="ARBA00022741"/>
    </source>
</evidence>
<dbReference type="InterPro" id="IPR000330">
    <property type="entry name" value="SNF2_N"/>
</dbReference>
<dbReference type="InterPro" id="IPR049730">
    <property type="entry name" value="SNF2/RAD54-like_C"/>
</dbReference>
<evidence type="ECO:0000256" key="4">
    <source>
        <dbReference type="PROSITE-ProRule" id="PRU00175"/>
    </source>
</evidence>
<evidence type="ECO:0000256" key="3">
    <source>
        <dbReference type="ARBA" id="ARBA00022840"/>
    </source>
</evidence>
<dbReference type="CDD" id="cd18793">
    <property type="entry name" value="SF2_C_SNF"/>
    <property type="match status" value="1"/>
</dbReference>
<dbReference type="PROSITE" id="PS50089">
    <property type="entry name" value="ZF_RING_2"/>
    <property type="match status" value="1"/>
</dbReference>
<dbReference type="Pfam" id="PF00271">
    <property type="entry name" value="Helicase_C"/>
    <property type="match status" value="1"/>
</dbReference>
<dbReference type="InterPro" id="IPR052583">
    <property type="entry name" value="ATP-helicase/E3_Ub-Ligase"/>
</dbReference>
<evidence type="ECO:0000259" key="6">
    <source>
        <dbReference type="PROSITE" id="PS50089"/>
    </source>
</evidence>
<dbReference type="SMART" id="SM00184">
    <property type="entry name" value="RING"/>
    <property type="match status" value="1"/>
</dbReference>
<feature type="region of interest" description="Disordered" evidence="5">
    <location>
        <begin position="578"/>
        <end position="641"/>
    </location>
</feature>
<evidence type="ECO:0000256" key="2">
    <source>
        <dbReference type="ARBA" id="ARBA00022801"/>
    </source>
</evidence>
<keyword evidence="4" id="KW-0479">Metal-binding</keyword>
<dbReference type="Pfam" id="PF00176">
    <property type="entry name" value="SNF2-rel_dom"/>
    <property type="match status" value="1"/>
</dbReference>
<reference evidence="7 8" key="1">
    <citation type="submission" date="2018-11" db="EMBL/GenBank/DDBJ databases">
        <title>Genome sequence of Saitozyma podzolica DSM 27192.</title>
        <authorList>
            <person name="Aliyu H."/>
            <person name="Gorte O."/>
            <person name="Ochsenreither K."/>
        </authorList>
    </citation>
    <scope>NUCLEOTIDE SEQUENCE [LARGE SCALE GENOMIC DNA]</scope>
    <source>
        <strain evidence="7 8">DSM 27192</strain>
    </source>
</reference>
<keyword evidence="4" id="KW-0863">Zinc-finger</keyword>
<proteinExistence type="predicted"/>
<sequence>MASFPSASSAAVVVPPSSYDLFQLSKLVESTLNATNNIAPVPETEQDDPPVTPVKPVDPALFHLHTFSLEAVLTPPATHIRYRNRESQPNEAYTLFDTLRTSIFATPPLEPLTLIPPSRGLLRIPLVSNLRYTNPVPDLHTSSSGIFFPRSEAPLSRRKGLVHLPRLNLGGGKEWMPNTSAWDNCNWLHAAIALDPAEPATRKSAYKDDKNRFILETAVEVVWFPPETETEVGPGNNELAEIALVITIQVYVDLEALATPLPDVGTELVGLILHSLIPTSTPPTATSESEARAAAIRYFFECMRPAPYLPRDFPVRSLQTQGLVSTLHPFQMRTVAFLLQREQATLLGGAPQPLAPGPSRPRDPDGWWSDITFGEDDRRAFRRVTGSLVTLNDTSGSSGKGKGKGKDKAMDMWEGLSEADLDLLPSLVDLSAVRGSMLCEEMGLGKTVEAIALVLLHRHPLSTPRSSLATPSNGPTRSSSPAPIVGSSVNVPVIDLFRGPPDIDDVCIREWVRAEQAAFEGTTAYDPQAQLQVTQVGTTLIVTPQSLLKQWVAEMASHAPHLRVCVYEGWRTLQRGVERQREATSRSINAKMKEKRKRESESLRRSTVKKYSRTNGGARIKVESDDEDADEDEEDQVTTGQESLLEVTQRQFVEYVRAHDVVITTYNDLSSDLNVAVPVPPRIRRANVNYKINERPRSPMVMVEWWRVIMDEVQLHSDTTDAANMVALIPRKNSLAVSGTPAKSDIKDLMGSLRFLRVPVIPHDHRLWHRLQQPSMRLAFEGLFRSISVRTTKKEVTSELHIPRQTRYVVPIDLSEIELHYYNDTLDRQRERLRPRDGVIDKALIRGCLLDLRQICTHIQVGQMQERGPRAEQRLHLGRELMTMADALEKMRDDHSQEFLIESRLQLRAMIKKAKLTIANTSDELRHLTALNLYEKVRERADKLIQPVREHLAKLLAEGGGQDDDSDVVERRLSQKERERATKISSARTSIRELLVIVHQSWFFEGDIHHEKKEEEQEVHCYTTAEGVRKEILAGPLNFSNASVGKMHAALQKSAALHHLSDLQTHDTKNRGGILTSDVCEQINNLLGILNDNALLVYNWRKKIIELLSSPVEAQDENLPNVGQGQDVENPDNEFYAEALKAQGDVEAYLIAYAAAVADRREMMVEERSLLATHDSRLTKQRQTQAAINATIDKSVVDVPGEVAEQASELLAERQVFRDARKDKDCERPLKAMLMDLNAVVHGPNRVEEITIAERVGGLIKKYIARQTEHLIELNKELDLFRKTFNKRVKYFAALQEISDSVSTPEFKDLPREIDECSTTINGLEVKLARMVVKGRFLQYLGSKEHQTEDDLRDECIICMGSSDDKQAVLLACGHFFCISCFRELRRSSQGRKCPSCRTTIDTNAITKIKLFGHTRDGQVTAKLEGMGGGGEGLGDGEADEPSSQEAAESSTERERRRMLADLDRLKEMPDEVRREVAHMDMMGEYGSKINFLIKHLLWYRSTQPDARHVIFSNWSDSLNIVTRALQSNSISFVSFDQGRRVKDVVERFHSDKSIMVFLLHAERESSGLTLTSCRVVHLLEPVLRHSFELQAIGRVDRLGQRNETSVYCYATRETVESRILSQGVRNGTSIYLKDAEGDEVVAEMSNVVSAAHKGGDVSNDSDQEDLLKLIL</sequence>